<dbReference type="InterPro" id="IPR029044">
    <property type="entry name" value="Nucleotide-diphossugar_trans"/>
</dbReference>
<protein>
    <recommendedName>
        <fullName evidence="2">Glycosyltransferase 2-like domain-containing protein</fullName>
    </recommendedName>
</protein>
<name>A0A6J4MUC3_9BACT</name>
<dbReference type="EMBL" id="CADCTV010000928">
    <property type="protein sequence ID" value="CAA9369282.1"/>
    <property type="molecule type" value="Genomic_DNA"/>
</dbReference>
<accession>A0A6J4MUC3</accession>
<evidence type="ECO:0000256" key="1">
    <source>
        <dbReference type="SAM" id="MobiDB-lite"/>
    </source>
</evidence>
<sequence>TQEVLEPYARVLPLTVLRNERTGGYPAAVERLLREAVARSTHPKRDIAVVLQGDFTESPDDIPALIRKMEGGADVVGTAVAGTDDERPRSERWARRGLPWLLSGRAIPAEIRDPLSGFRAYRVAVLKRALAESEGKPLLSRPGWAANVELLLAVAPHVRRADMAEVSLRYTRRDRPTRFLGWGTVKEVWNLARRAPKRPPAVKEAADGKAPPAEGARPARRSPPETTKTES</sequence>
<feature type="non-terminal residue" evidence="3">
    <location>
        <position position="1"/>
    </location>
</feature>
<evidence type="ECO:0000313" key="3">
    <source>
        <dbReference type="EMBL" id="CAA9369282.1"/>
    </source>
</evidence>
<reference evidence="3" key="1">
    <citation type="submission" date="2020-02" db="EMBL/GenBank/DDBJ databases">
        <authorList>
            <person name="Meier V. D."/>
        </authorList>
    </citation>
    <scope>NUCLEOTIDE SEQUENCE</scope>
    <source>
        <strain evidence="3">AVDCRST_MAG89</strain>
    </source>
</reference>
<dbReference type="AlphaFoldDB" id="A0A6J4MUC3"/>
<feature type="domain" description="Glycosyltransferase 2-like" evidence="2">
    <location>
        <begin position="1"/>
        <end position="128"/>
    </location>
</feature>
<feature type="region of interest" description="Disordered" evidence="1">
    <location>
        <begin position="193"/>
        <end position="231"/>
    </location>
</feature>
<dbReference type="SUPFAM" id="SSF53448">
    <property type="entry name" value="Nucleotide-diphospho-sugar transferases"/>
    <property type="match status" value="1"/>
</dbReference>
<evidence type="ECO:0000259" key="2">
    <source>
        <dbReference type="Pfam" id="PF00535"/>
    </source>
</evidence>
<organism evidence="3">
    <name type="scientific">uncultured Gemmatimonadota bacterium</name>
    <dbReference type="NCBI Taxonomy" id="203437"/>
    <lineage>
        <taxon>Bacteria</taxon>
        <taxon>Pseudomonadati</taxon>
        <taxon>Gemmatimonadota</taxon>
        <taxon>environmental samples</taxon>
    </lineage>
</organism>
<dbReference type="InterPro" id="IPR001173">
    <property type="entry name" value="Glyco_trans_2-like"/>
</dbReference>
<dbReference type="Gene3D" id="3.90.550.10">
    <property type="entry name" value="Spore Coat Polysaccharide Biosynthesis Protein SpsA, Chain A"/>
    <property type="match status" value="1"/>
</dbReference>
<dbReference type="Pfam" id="PF00535">
    <property type="entry name" value="Glycos_transf_2"/>
    <property type="match status" value="1"/>
</dbReference>
<gene>
    <name evidence="3" type="ORF">AVDCRST_MAG89-4427</name>
</gene>
<proteinExistence type="predicted"/>